<dbReference type="InterPro" id="IPR000700">
    <property type="entry name" value="PAS-assoc_C"/>
</dbReference>
<evidence type="ECO:0000256" key="1">
    <source>
        <dbReference type="PROSITE-ProRule" id="PRU00703"/>
    </source>
</evidence>
<dbReference type="InterPro" id="IPR035919">
    <property type="entry name" value="EAL_sf"/>
</dbReference>
<evidence type="ECO:0000259" key="3">
    <source>
        <dbReference type="PROSITE" id="PS50113"/>
    </source>
</evidence>
<dbReference type="CDD" id="cd01948">
    <property type="entry name" value="EAL"/>
    <property type="match status" value="1"/>
</dbReference>
<dbReference type="SMART" id="SM00091">
    <property type="entry name" value="PAS"/>
    <property type="match status" value="1"/>
</dbReference>
<dbReference type="CDD" id="cd00130">
    <property type="entry name" value="PAS"/>
    <property type="match status" value="1"/>
</dbReference>
<feature type="domain" description="PAS" evidence="2">
    <location>
        <begin position="276"/>
        <end position="322"/>
    </location>
</feature>
<name>A0ABR9FZ98_9GAMM</name>
<feature type="domain" description="CBS" evidence="6">
    <location>
        <begin position="75"/>
        <end position="133"/>
    </location>
</feature>
<dbReference type="InterPro" id="IPR043128">
    <property type="entry name" value="Rev_trsase/Diguanyl_cyclase"/>
</dbReference>
<dbReference type="CDD" id="cd01949">
    <property type="entry name" value="GGDEF"/>
    <property type="match status" value="1"/>
</dbReference>
<evidence type="ECO:0000259" key="6">
    <source>
        <dbReference type="PROSITE" id="PS51371"/>
    </source>
</evidence>
<dbReference type="CDD" id="cd09833">
    <property type="entry name" value="CBS_pair_GGDEF_PAS_repeat1"/>
    <property type="match status" value="1"/>
</dbReference>
<dbReference type="InterPro" id="IPR035965">
    <property type="entry name" value="PAS-like_dom_sf"/>
</dbReference>
<proteinExistence type="predicted"/>
<organism evidence="7 8">
    <name type="scientific">Halomonas colorata</name>
    <dbReference type="NCBI Taxonomy" id="2742615"/>
    <lineage>
        <taxon>Bacteria</taxon>
        <taxon>Pseudomonadati</taxon>
        <taxon>Pseudomonadota</taxon>
        <taxon>Gammaproteobacteria</taxon>
        <taxon>Oceanospirillales</taxon>
        <taxon>Halomonadaceae</taxon>
        <taxon>Halomonas</taxon>
    </lineage>
</organism>
<dbReference type="InterPro" id="IPR052155">
    <property type="entry name" value="Biofilm_reg_signaling"/>
</dbReference>
<dbReference type="PANTHER" id="PTHR44757:SF2">
    <property type="entry name" value="BIOFILM ARCHITECTURE MAINTENANCE PROTEIN MBAA"/>
    <property type="match status" value="1"/>
</dbReference>
<feature type="domain" description="CBS" evidence="6">
    <location>
        <begin position="201"/>
        <end position="259"/>
    </location>
</feature>
<dbReference type="PROSITE" id="PS50883">
    <property type="entry name" value="EAL"/>
    <property type="match status" value="1"/>
</dbReference>
<dbReference type="SMART" id="SM00267">
    <property type="entry name" value="GGDEF"/>
    <property type="match status" value="1"/>
</dbReference>
<dbReference type="SUPFAM" id="SSF141868">
    <property type="entry name" value="EAL domain-like"/>
    <property type="match status" value="1"/>
</dbReference>
<evidence type="ECO:0000313" key="7">
    <source>
        <dbReference type="EMBL" id="MBE0463993.1"/>
    </source>
</evidence>
<dbReference type="Pfam" id="PF00563">
    <property type="entry name" value="EAL"/>
    <property type="match status" value="1"/>
</dbReference>
<gene>
    <name evidence="7" type="ORF">EI547_11065</name>
</gene>
<dbReference type="Gene3D" id="3.10.580.10">
    <property type="entry name" value="CBS-domain"/>
    <property type="match status" value="2"/>
</dbReference>
<dbReference type="Gene3D" id="3.30.70.270">
    <property type="match status" value="1"/>
</dbReference>
<dbReference type="EMBL" id="RRZB01000025">
    <property type="protein sequence ID" value="MBE0463993.1"/>
    <property type="molecule type" value="Genomic_DNA"/>
</dbReference>
<dbReference type="SUPFAM" id="SSF55073">
    <property type="entry name" value="Nucleotide cyclase"/>
    <property type="match status" value="1"/>
</dbReference>
<dbReference type="SMART" id="SM00116">
    <property type="entry name" value="CBS"/>
    <property type="match status" value="4"/>
</dbReference>
<keyword evidence="1" id="KW-0129">CBS domain</keyword>
<dbReference type="Gene3D" id="3.20.20.450">
    <property type="entry name" value="EAL domain"/>
    <property type="match status" value="1"/>
</dbReference>
<dbReference type="PROSITE" id="PS50113">
    <property type="entry name" value="PAC"/>
    <property type="match status" value="1"/>
</dbReference>
<feature type="domain" description="CBS" evidence="6">
    <location>
        <begin position="11"/>
        <end position="67"/>
    </location>
</feature>
<dbReference type="Gene3D" id="3.30.450.20">
    <property type="entry name" value="PAS domain"/>
    <property type="match status" value="1"/>
</dbReference>
<dbReference type="Pfam" id="PF13426">
    <property type="entry name" value="PAS_9"/>
    <property type="match status" value="1"/>
</dbReference>
<sequence>MHQDLPISRIMQTSILHCAADTPLYQAAKRMTERHCSSIVIMENQKAVGIWTEHDALTINFDTPSALMRPIADFMSAPVYTATHQMLLSEATLLLNTHKLRHLLIINEEQQPIGILSQTDIAVNEGLEPYLRLREVHAAMRCNPLIIDGSLNLAEAALQMRNHHQDAAIILCNDQLGIITERDIVSFIANQSDDTPVKYLASQPLISIEATAPLINARDLLIDYRVRHLAVHNSDGDIIGLLGFSDILHGAEYLYLADLRDALKQRDQALARSNQNLQLAERVIDSSLEGIIITDAAACIEFVNPAFTHLTGYSLDDVLGKTPNVLGSGRQDAAFYEQMWNTLKADGYWRGEVWNRRKSGELYLELLTITAIRDDMGITQHYAGLFSDITHMRENEEQIRHLAYYDVLTRLPNRRLLEDRITLAIRHAHRATEQLAVIFIDLDHFKQVNDTLGHALGDDLLLSVAERMTAKLREDDTLARLGGDEFIALLPNINGFSEASTVAQRLIDAVGAPYTLHGHSFRIGSSLGISLYPDDGSTSEALIQHADAAMYRAKREGRNTYRLYQAAVDQQARDQLSMETALRNAVETGEGLYMAYQPLVQRNNRQLASAEALVRWRHPQRGLIPPGEFIPLAERSGLILPLGEKVIDLVLADMRAWKATGKKLISVAINLSTAQFWQSNFVNHISQKLRDSQLSPALITFELTESMLLNREAEGATLLKQLRALGCGIALDDFGTGYSSLSYLHNIPAHSLKIDRSFIEALHPQENSSRTIVAAIASLARELGLKVVAEGVETEQQWNLLGEYAIDFIQGFYIAKPQPASHFAELLEAN</sequence>
<evidence type="ECO:0000259" key="4">
    <source>
        <dbReference type="PROSITE" id="PS50883"/>
    </source>
</evidence>
<dbReference type="PANTHER" id="PTHR44757">
    <property type="entry name" value="DIGUANYLATE CYCLASE DGCP"/>
    <property type="match status" value="1"/>
</dbReference>
<protein>
    <submittedName>
        <fullName evidence="7">EAL domain-containing protein</fullName>
    </submittedName>
</protein>
<dbReference type="NCBIfam" id="TIGR00229">
    <property type="entry name" value="sensory_box"/>
    <property type="match status" value="1"/>
</dbReference>
<dbReference type="SUPFAM" id="SSF54631">
    <property type="entry name" value="CBS-domain pair"/>
    <property type="match status" value="2"/>
</dbReference>
<feature type="domain" description="PAC" evidence="3">
    <location>
        <begin position="349"/>
        <end position="401"/>
    </location>
</feature>
<dbReference type="Pfam" id="PF00571">
    <property type="entry name" value="CBS"/>
    <property type="match status" value="4"/>
</dbReference>
<evidence type="ECO:0000259" key="2">
    <source>
        <dbReference type="PROSITE" id="PS50112"/>
    </source>
</evidence>
<evidence type="ECO:0000313" key="8">
    <source>
        <dbReference type="Proteomes" id="UP001645038"/>
    </source>
</evidence>
<dbReference type="InterPro" id="IPR000160">
    <property type="entry name" value="GGDEF_dom"/>
</dbReference>
<dbReference type="PROSITE" id="PS51371">
    <property type="entry name" value="CBS"/>
    <property type="match status" value="3"/>
</dbReference>
<evidence type="ECO:0000259" key="5">
    <source>
        <dbReference type="PROSITE" id="PS50887"/>
    </source>
</evidence>
<dbReference type="PROSITE" id="PS50112">
    <property type="entry name" value="PAS"/>
    <property type="match status" value="1"/>
</dbReference>
<feature type="domain" description="EAL" evidence="4">
    <location>
        <begin position="575"/>
        <end position="830"/>
    </location>
</feature>
<dbReference type="InterPro" id="IPR029787">
    <property type="entry name" value="Nucleotide_cyclase"/>
</dbReference>
<accession>A0ABR9FZ98</accession>
<dbReference type="PROSITE" id="PS50887">
    <property type="entry name" value="GGDEF"/>
    <property type="match status" value="1"/>
</dbReference>
<dbReference type="SUPFAM" id="SSF55785">
    <property type="entry name" value="PYP-like sensor domain (PAS domain)"/>
    <property type="match status" value="1"/>
</dbReference>
<dbReference type="Pfam" id="PF00990">
    <property type="entry name" value="GGDEF"/>
    <property type="match status" value="1"/>
</dbReference>
<feature type="domain" description="GGDEF" evidence="5">
    <location>
        <begin position="433"/>
        <end position="566"/>
    </location>
</feature>
<dbReference type="InterPro" id="IPR000644">
    <property type="entry name" value="CBS_dom"/>
</dbReference>
<keyword evidence="8" id="KW-1185">Reference proteome</keyword>
<dbReference type="NCBIfam" id="TIGR00254">
    <property type="entry name" value="GGDEF"/>
    <property type="match status" value="1"/>
</dbReference>
<reference evidence="7 8" key="1">
    <citation type="submission" date="2020-07" db="EMBL/GenBank/DDBJ databases">
        <title>Halophilic bacteria isolated from french cheeses.</title>
        <authorList>
            <person name="Kothe C.I."/>
            <person name="Farah-Kraiem B."/>
            <person name="Renault P."/>
            <person name="Dridi B."/>
        </authorList>
    </citation>
    <scope>NUCLEOTIDE SEQUENCE [LARGE SCALE GENOMIC DNA]</scope>
    <source>
        <strain evidence="7 8">FME20</strain>
    </source>
</reference>
<dbReference type="InterPro" id="IPR001633">
    <property type="entry name" value="EAL_dom"/>
</dbReference>
<comment type="caution">
    <text evidence="7">The sequence shown here is derived from an EMBL/GenBank/DDBJ whole genome shotgun (WGS) entry which is preliminary data.</text>
</comment>
<dbReference type="InterPro" id="IPR000014">
    <property type="entry name" value="PAS"/>
</dbReference>
<dbReference type="InterPro" id="IPR046342">
    <property type="entry name" value="CBS_dom_sf"/>
</dbReference>
<dbReference type="SMART" id="SM00052">
    <property type="entry name" value="EAL"/>
    <property type="match status" value="1"/>
</dbReference>
<dbReference type="Proteomes" id="UP001645038">
    <property type="component" value="Unassembled WGS sequence"/>
</dbReference>